<evidence type="ECO:0000256" key="2">
    <source>
        <dbReference type="ARBA" id="ARBA00008139"/>
    </source>
</evidence>
<comment type="catalytic activity">
    <reaction evidence="12">
        <text>Release of a C-terminal dipeptide, oligopeptide-|-Xaa-Yaa, when Xaa is not Pro, and Yaa is neither Asp nor Glu. Thus, conversion of angiotensin I to angiotensin II, with increase in vasoconstrictor activity, but no action on angiotensin II.</text>
        <dbReference type="EC" id="3.4.15.1"/>
    </reaction>
</comment>
<evidence type="ECO:0000256" key="15">
    <source>
        <dbReference type="PIRSR" id="PIRSR601548-10"/>
    </source>
</evidence>
<evidence type="ECO:0000256" key="21">
    <source>
        <dbReference type="PIRSR" id="PIRSR601548-6"/>
    </source>
</evidence>
<feature type="binding site" evidence="18">
    <location>
        <position position="1569"/>
    </location>
    <ligand>
        <name>Zn(2+)</name>
        <dbReference type="ChEBI" id="CHEBI:29105"/>
        <label>1</label>
        <note>catalytic</note>
    </ligand>
</feature>
<dbReference type="PROSITE" id="PS52011">
    <property type="entry name" value="PEPTIDASE_M2"/>
    <property type="match status" value="6"/>
</dbReference>
<dbReference type="GO" id="GO:0008241">
    <property type="term" value="F:peptidyl-dipeptidase activity"/>
    <property type="evidence" value="ECO:0007669"/>
    <property type="project" value="UniProtKB-EC"/>
</dbReference>
<keyword evidence="5 18" id="KW-0479">Metal-binding</keyword>
<keyword evidence="11 15" id="KW-0325">Glycoprotein</keyword>
<feature type="active site" description="Proton donor 1" evidence="14">
    <location>
        <position position="1699"/>
    </location>
</feature>
<feature type="active site" description="Proton donor 2" evidence="21">
    <location>
        <position position="2879"/>
    </location>
</feature>
<feature type="binding site" evidence="17">
    <location>
        <position position="1411"/>
    </location>
    <ligand>
        <name>chloride</name>
        <dbReference type="ChEBI" id="CHEBI:17996"/>
        <label>1</label>
    </ligand>
</feature>
<evidence type="ECO:0000256" key="5">
    <source>
        <dbReference type="ARBA" id="ARBA00022723"/>
    </source>
</evidence>
<evidence type="ECO:0000256" key="8">
    <source>
        <dbReference type="ARBA" id="ARBA00022833"/>
    </source>
</evidence>
<dbReference type="GO" id="GO:0008237">
    <property type="term" value="F:metallopeptidase activity"/>
    <property type="evidence" value="ECO:0007669"/>
    <property type="project" value="UniProtKB-KW"/>
</dbReference>
<keyword evidence="7 24" id="KW-0378">Hydrolase</keyword>
<evidence type="ECO:0000256" key="23">
    <source>
        <dbReference type="PROSITE-ProRule" id="PRU01355"/>
    </source>
</evidence>
<keyword evidence="6 25" id="KW-0732">Signal</keyword>
<comment type="cofactor">
    <cofactor evidence="1">
        <name>Zn(2+)</name>
        <dbReference type="ChEBI" id="CHEBI:29105"/>
    </cofactor>
</comment>
<feature type="chain" id="PRO_5036453187" description="Angiotensin-converting enzyme" evidence="25">
    <location>
        <begin position="21"/>
        <end position="3609"/>
    </location>
</feature>
<sequence length="3609" mass="418103">MKMHFLLIACISATFLFASGVPVSEELITDEAKAIEFLEWYNKESSKVTYSYFLKQWAYQTNLTDFNQQQAVNEDLVKSKFVNDAIRNASRYNWQVFSNETVKRMFWKITNVGPAALSDPEKVKRLGAVQSEMEKIYSQALVCNVTSSSCIDMEFGLTPIMANSRDYDTLLRAWKGWRDETGKKIRTQYTEYVQLNNEGVREAPGGYEDMGEYLRGWYESSDLEMHLGGLLKQLQPLYSQLHAYVRARLQKQYPQHRFPKSGHIPAHILGNMWAQNWENIYGIVQPFKDKPEIEVTPALKAQVAFTNHSTHFNATSIFRTAEDFFTSLGLDPLPDSFWEKSMLSRPTDGREVICHPSAWDLGNSKDFRIKMCTAVTMPELIVVHHELGHVWYYMMYKDQPSAFQEGANPAFHEAIGDLIALSVSTPAHLKQIGLLDTVKNDEESDLNFLMAMALRKIAFLPFGYLIDQWRWSVFNGNTTQAEYNKNWWDLRCRYQGIHPPVDRSEEDFDPGAKYHVPSGTPYIRYFLSYIMQFQFHKALCQEKNHTGPLYTCDIYNSKAAGDKLRSALQLGSSKPWPEVMKVLTGSPKVDVGPLMEYFSPLIEWLKETNEEEGNSLGWAPHGCPSLRTGKVEDEEAARKFAQEFNDMAEDQYSKDIEISWEYNTNITDYNQKRVVNSSVEIAEFRKEMADLANLYDWHLFKDEKLKRLFSRITDIGTAVQDDTAKQAKMTEVQSDMESIYSKANVCLSDGSCHQIEPGLTKLLATSKNYSLLSEAWVQWRDATGKKMKSKYQELVKLSNEAIRLADFADIGAYWRRWYESATFQQDLENLLNQLQPLYENLHAYVRRKLKEVYDSDIDKFPTSGHIPAHLLGNMWAQGWNNIAKYVLPYPDRESIDVSPKLKEKGYDAKKLFKISEEFFLSLGLIGMPETFWNDSMITKPDDREVVCHASAWDFYNRKDYRIKMCTEINMEDLITIHHEMGHIEYFLQYKEQPLVYRDGANPGFHEAVGDVMALSVSTPEHLHEIGLLDKLENDTETDLNFLMSMALEKVAFLPFGYLIDQWRWSVFSGNTSYTDYNKKWWELRCKHQGIAPPVERTSDDFDPGAKYHVPANVPYIRYFVSYVVQFQFHQALCKEAGRTDVPLHRCDIYRSKEAGKKLSEMLKLGSSVSWQEAMEKITGQREMSAKAVLEYFQPLTDWLKKQNEGEEIGWTGACPGNGRKRTAEVAKQWLKEYNTIAEQALYTISEVEWSYATNITDENSRKLVDARLVYAKFNKEAAQNASQLLRELDTSLSPTERRELKKISTIGTDALKNETKLKQLNSLQSEIEGLYGKAKVCVGHGKCLPLEPDVYKIMATSRNYSELEMVWKGWRDNSGRRMKDKYAKFVDLSNQAIQDLNQGFKDTGDYWRSAYESATFQEDLENLLTELKPLYAQLHTYVRNQLRSLYGADKFPRSGHIPAHLLGNMWAQHWDNIYDIVIPFKDKTNVDVTPTMLAQNYTALRMFRTSEEFFKSLGLKEMPQPFWDKSMIVKPPGREVVCHASAWDFYNRKDFRIKMCTDITMENLITIHHEMGHIQYYLQYQDKPVEFREGANPGFHEAIGDTMALSVSTPKHLHKIGLLDKVQNDNETDINFLMKMALEKIAFLPFGYLIDQWRWSVFSGETPKNRYNQKWWELRCKYQGISPPVDRTEEDFDPGAKYHIPSNTPYIRYFVSYVIQFQFHKALCEAAGENGPLHQCDIYNSTAAGQKLGEILQLGSSIPWQDAMERLTGQRKMSASAILEYFKPLIDWLKIQNGNDLATWDTGCPEYLSDGDQQAKVWLNEYNNLAQTKFYEESEVEWTYATNITDENEKKLVTARLELANFEKEAARNASEILHQYNISRITESGRRLFGISNIGTSALKNQTVLQKLNTLQSEIEGIYGKAKFCPEGNSTCLSLEPDLYRIMSTSRNFTELQTIWKGWRDVSGKKMKEKYAEFVELSNQGIKELDLGYKDTGDYWRVAYESETFREDLEQLLEKLKPLYQELHTYVRKKLRNLYGDKNFPNSGHIPAHLLGNMWAQEWQNMYDLLIPFKSKTNVDITPALKSNNYTALRMFRTAEEFFTSLGLKEMPQTFWDKSMIVKPEGRDVVCHASAWDFYNQRDFRIKMCTDVTMEDLITVHHEMGHIQYYLQYKNQPLIYRGGANPGFHEAIGDTMALSASTPQHLHKIGLLTNIENDEETDLNYLMKMALEKIAFLPFGYLIDQWRWSVFSGETSPDNYNEKWWALRCKYQGISPAVTRTEEDFDPGAKYHIPSNTPYIRYFVSFVIQFQFHKALCEEAGQTGPLYQCDIYQSKAAGKKLGDMLKLGSSQPWQHAMEKLTGQRKMDVGPLIEYFSPLLEWLKVQNQNESGGWMEECPSFLNKVDMETAKQWLKQNNEISQIERSKEGEVEWAYATNITDENSKREVEARLELAKYKKRSAKEASYLLRVLNIQKSTLMGRELYKVSDIGTSALSDKSKLRKLNGLQSDIEGIYAKAQVCVSNDTCLSLEPDISRIMSSSRNYTELSMIWKGWRDASGKKMKDKYAEFVKLSNEGIQELNMGFNDTGAYWRSAYETPTFQEDLKQLLEQLKPLYQELHTYVRKQLRKQYGTELFPVSGQIPAHLLGNMWAQQWNDIYDLVIPYKNKAKIDITPVLKEKNYTALQMFRTAEEFFKSLGLKPMPETFWNKSMIVKPEGRDVVCHASAWDFYNQKDFRIKMCTDVTMEDLITIHHEMGHIQYYLQYKDLPVAFRRGANPGFHEAIGDTMALSVSTPKHLHKIGFLKNLTNDKESDLNFLMKMALEKIAFLPFGYLIDQWRWSVFSGETPKDRYNQKWWELRCKYQGITSPMPRTEDDFDPGAKYHIPSNTPYIRYFVSFVIQFQFHKALCEAAGESGPLHQCDIYQSKAAGEKLRNLLKVGSSKPWPEVMKELTGQSKMDAIAILDYFKPLQQWLEEQNKGEEKGWETNCNSFTHGELFGYWLNNYEDNAKRVFHDMMKTTFDYESNMTEHNKNKKTEAILKLSEFRKEAYDYVRHIDIPNIKNERQRRLFGKIKDIGTGALKNLDDLKKMEELQSEMINIYSTAKVSVNGQVQELEPGLTKILTDSSDPNELLQAWKGFRDAVGRKIRPLYTEYVYLANKAIKELGYKDYGQWERRSFDSETLPADVENILQDMMPMYRKIHAYAKMKLKSIFGADIFPATGHIPAHLLGNMWAQKWDNIYRLLQPFKNKEIIDVTGALVKQNYTVERMFQTAESFFMSLGMEKMTGKFWKNSMIRKPSDRDVLCHAAAYDMFDTDDFRIKMCTVKTHESLIVIHHEMGHIQYFMNYENQSVHFRDGANPGMYHGFHEAIGDTISLSVQTPGHLSKIGLLDSNENSEEADLNFLMKMALEKVVFMPFAFIMDNWRWSVYNRDTHPDDFNSKWWQLRCKYQGISPPVRRTEGDFDPGAKYHIPANYQYISYFMSHVMQFQFHKALCNASGHTGPLHTCDIYNSKKAGKLLGDTLKLGSSVPWPDAMEKLTGQRKVDIGPLLEYYKPLMDWLEKEVKDEDWTDECPHFPEPTPSPHINSGLSLHSSELIVLKGIVLSLILTIFLYL</sequence>
<feature type="disulfide bond" evidence="19 23">
    <location>
        <begin position="1538"/>
        <end position="1556"/>
    </location>
</feature>
<evidence type="ECO:0000256" key="14">
    <source>
        <dbReference type="PIRSR" id="PIRSR601548-1"/>
    </source>
</evidence>
<dbReference type="EnsemblMetazoa" id="G5996.1">
    <property type="protein sequence ID" value="G5996.1:cds"/>
    <property type="gene ID" value="G5996"/>
</dbReference>
<evidence type="ECO:0000256" key="13">
    <source>
        <dbReference type="ARBA" id="ARBA00039858"/>
    </source>
</evidence>
<dbReference type="GO" id="GO:0006508">
    <property type="term" value="P:proteolysis"/>
    <property type="evidence" value="ECO:0007669"/>
    <property type="project" value="UniProtKB-KW"/>
</dbReference>
<evidence type="ECO:0000256" key="10">
    <source>
        <dbReference type="ARBA" id="ARBA00023157"/>
    </source>
</evidence>
<evidence type="ECO:0000256" key="20">
    <source>
        <dbReference type="PIRSR" id="PIRSR601548-5"/>
    </source>
</evidence>
<feature type="binding site" evidence="22">
    <location>
        <position position="2777"/>
    </location>
    <ligand>
        <name>Zn(2+)</name>
        <dbReference type="ChEBI" id="CHEBI:29105"/>
        <label>2</label>
        <note>catalytic</note>
    </ligand>
</feature>
<dbReference type="Proteomes" id="UP000005408">
    <property type="component" value="Unassembled WGS sequence"/>
</dbReference>
<evidence type="ECO:0000256" key="12">
    <source>
        <dbReference type="ARBA" id="ARBA00036868"/>
    </source>
</evidence>
<dbReference type="Pfam" id="PF01401">
    <property type="entry name" value="Peptidase_M2"/>
    <property type="match status" value="6"/>
</dbReference>
<feature type="disulfide bond" evidence="19">
    <location>
        <begin position="1724"/>
        <end position="1736"/>
    </location>
</feature>
<keyword evidence="3 24" id="KW-0121">Carboxypeptidase</keyword>
<protein>
    <recommendedName>
        <fullName evidence="13 24">Angiotensin-converting enzyme</fullName>
        <ecNumber evidence="24">3.4.-.-</ecNumber>
    </recommendedName>
</protein>
<feature type="disulfide bond" evidence="23">
    <location>
        <begin position="354"/>
        <end position="372"/>
    </location>
</feature>
<feature type="binding site" evidence="22">
    <location>
        <position position="2753"/>
    </location>
    <ligand>
        <name>Zn(2+)</name>
        <dbReference type="ChEBI" id="CHEBI:29105"/>
        <label>2</label>
        <note>catalytic</note>
    </ligand>
</feature>
<keyword evidence="4 24" id="KW-0645">Protease</keyword>
<evidence type="ECO:0000256" key="3">
    <source>
        <dbReference type="ARBA" id="ARBA00022645"/>
    </source>
</evidence>
<evidence type="ECO:0000256" key="19">
    <source>
        <dbReference type="PIRSR" id="PIRSR601548-4"/>
    </source>
</evidence>
<evidence type="ECO:0000256" key="7">
    <source>
        <dbReference type="ARBA" id="ARBA00022801"/>
    </source>
</evidence>
<proteinExistence type="inferred from homology"/>
<keyword evidence="9 24" id="KW-0482">Metalloprotease</keyword>
<comment type="similarity">
    <text evidence="2 23 24">Belongs to the peptidase M2 family.</text>
</comment>
<evidence type="ECO:0000256" key="1">
    <source>
        <dbReference type="ARBA" id="ARBA00001947"/>
    </source>
</evidence>
<evidence type="ECO:0000256" key="17">
    <source>
        <dbReference type="PIRSR" id="PIRSR601548-2"/>
    </source>
</evidence>
<evidence type="ECO:0000256" key="4">
    <source>
        <dbReference type="ARBA" id="ARBA00022670"/>
    </source>
</evidence>
<accession>A0A8W8NA84</accession>
<evidence type="ECO:0000313" key="26">
    <source>
        <dbReference type="EnsemblMetazoa" id="G5996.1:cds"/>
    </source>
</evidence>
<keyword evidence="27" id="KW-1185">Reference proteome</keyword>
<dbReference type="PANTHER" id="PTHR10514">
    <property type="entry name" value="ANGIOTENSIN-CONVERTING ENZYME"/>
    <property type="match status" value="1"/>
</dbReference>
<feature type="binding site" evidence="22">
    <location>
        <position position="2749"/>
    </location>
    <ligand>
        <name>Zn(2+)</name>
        <dbReference type="ChEBI" id="CHEBI:29105"/>
        <label>2</label>
        <note>catalytic</note>
    </ligand>
</feature>
<dbReference type="CDD" id="cd06461">
    <property type="entry name" value="M2_ACE"/>
    <property type="match status" value="6"/>
</dbReference>
<feature type="active site" description="Proton donor 2" evidence="16">
    <location>
        <position position="2289"/>
    </location>
</feature>
<keyword evidence="8 18" id="KW-0862">Zinc</keyword>
<keyword evidence="10 19" id="KW-1015">Disulfide bond</keyword>
<feature type="glycosylation site" description="N-linked (GlcNAc...) asparagine" evidence="15">
    <location>
        <position position="2434"/>
    </location>
</feature>
<dbReference type="GO" id="GO:0005886">
    <property type="term" value="C:plasma membrane"/>
    <property type="evidence" value="ECO:0007669"/>
    <property type="project" value="TreeGrafter"/>
</dbReference>
<evidence type="ECO:0000256" key="16">
    <source>
        <dbReference type="PIRSR" id="PIRSR601548-11"/>
    </source>
</evidence>
<feature type="binding site" evidence="18">
    <location>
        <position position="1597"/>
    </location>
    <ligand>
        <name>Zn(2+)</name>
        <dbReference type="ChEBI" id="CHEBI:29105"/>
        <label>1</label>
        <note>catalytic</note>
    </ligand>
</feature>
<reference evidence="26" key="1">
    <citation type="submission" date="2022-08" db="UniProtKB">
        <authorList>
            <consortium name="EnsemblMetazoa"/>
        </authorList>
    </citation>
    <scope>IDENTIFICATION</scope>
    <source>
        <strain evidence="26">05x7-T-G4-1.051#20</strain>
    </source>
</reference>
<feature type="signal peptide" evidence="25">
    <location>
        <begin position="1"/>
        <end position="20"/>
    </location>
</feature>
<organism evidence="26 27">
    <name type="scientific">Magallana gigas</name>
    <name type="common">Pacific oyster</name>
    <name type="synonym">Crassostrea gigas</name>
    <dbReference type="NCBI Taxonomy" id="29159"/>
    <lineage>
        <taxon>Eukaryota</taxon>
        <taxon>Metazoa</taxon>
        <taxon>Spiralia</taxon>
        <taxon>Lophotrochozoa</taxon>
        <taxon>Mollusca</taxon>
        <taxon>Bivalvia</taxon>
        <taxon>Autobranchia</taxon>
        <taxon>Pteriomorphia</taxon>
        <taxon>Ostreida</taxon>
        <taxon>Ostreoidea</taxon>
        <taxon>Ostreidae</taxon>
        <taxon>Magallana</taxon>
    </lineage>
</organism>
<evidence type="ECO:0000256" key="11">
    <source>
        <dbReference type="ARBA" id="ARBA00023180"/>
    </source>
</evidence>
<comment type="caution">
    <text evidence="23">Lacks conserved residue(s) required for the propagation of feature annotation.</text>
</comment>
<feature type="disulfide bond" evidence="23">
    <location>
        <begin position="947"/>
        <end position="965"/>
    </location>
</feature>
<evidence type="ECO:0000313" key="27">
    <source>
        <dbReference type="Proteomes" id="UP000005408"/>
    </source>
</evidence>
<feature type="glycosylation site" description="N-linked (GlcNAc...) asparagine; partial" evidence="15">
    <location>
        <position position="2704"/>
    </location>
</feature>
<feature type="active site" description="Proton acceptor 2" evidence="21">
    <location>
        <position position="2750"/>
    </location>
</feature>
<dbReference type="InterPro" id="IPR001548">
    <property type="entry name" value="Peptidase_M2"/>
</dbReference>
<dbReference type="PRINTS" id="PR00791">
    <property type="entry name" value="PEPDIPTASEA"/>
</dbReference>
<feature type="disulfide bond" evidence="19">
    <location>
        <begin position="1337"/>
        <end position="1343"/>
    </location>
</feature>
<dbReference type="GO" id="GO:0046872">
    <property type="term" value="F:metal ion binding"/>
    <property type="evidence" value="ECO:0007669"/>
    <property type="project" value="UniProtKB-KW"/>
</dbReference>
<evidence type="ECO:0000256" key="22">
    <source>
        <dbReference type="PIRSR" id="PIRSR601548-8"/>
    </source>
</evidence>
<feature type="glycosylation site" description="N-linked (GlcNAc...) asparagine; partial" evidence="15">
    <location>
        <position position="2520"/>
    </location>
</feature>
<feature type="disulfide bond" evidence="23">
    <location>
        <begin position="3300"/>
        <end position="3318"/>
    </location>
</feature>
<feature type="binding site" evidence="17">
    <location>
        <position position="1708"/>
    </location>
    <ligand>
        <name>chloride</name>
        <dbReference type="ChEBI" id="CHEBI:17996"/>
        <label>1</label>
    </ligand>
</feature>
<feature type="binding site" evidence="18">
    <location>
        <position position="1573"/>
    </location>
    <ligand>
        <name>Zn(2+)</name>
        <dbReference type="ChEBI" id="CHEBI:29105"/>
        <label>1</label>
        <note>catalytic</note>
    </ligand>
</feature>
<dbReference type="SUPFAM" id="SSF55486">
    <property type="entry name" value="Metalloproteases ('zincins'), catalytic domain"/>
    <property type="match status" value="6"/>
</dbReference>
<feature type="active site" description="Proton acceptor 1" evidence="14">
    <location>
        <position position="1570"/>
    </location>
</feature>
<feature type="disulfide bond" evidence="23">
    <location>
        <begin position="2128"/>
        <end position="2146"/>
    </location>
</feature>
<evidence type="ECO:0000256" key="6">
    <source>
        <dbReference type="ARBA" id="ARBA00022729"/>
    </source>
</evidence>
<evidence type="ECO:0000256" key="18">
    <source>
        <dbReference type="PIRSR" id="PIRSR601548-3"/>
    </source>
</evidence>
<dbReference type="Gene3D" id="1.10.1370.30">
    <property type="match status" value="9"/>
</dbReference>
<feature type="disulfide bond" evidence="23">
    <location>
        <begin position="2718"/>
        <end position="2736"/>
    </location>
</feature>
<dbReference type="GO" id="GO:0004180">
    <property type="term" value="F:carboxypeptidase activity"/>
    <property type="evidence" value="ECO:0007669"/>
    <property type="project" value="UniProtKB-KW"/>
</dbReference>
<feature type="active site" description="Proton acceptor 2" evidence="16">
    <location>
        <position position="2160"/>
    </location>
</feature>
<dbReference type="FunFam" id="1.10.1370.30:FF:000004">
    <property type="entry name" value="Angiotensin-converting enzyme"/>
    <property type="match status" value="6"/>
</dbReference>
<evidence type="ECO:0000256" key="24">
    <source>
        <dbReference type="RuleBase" id="RU361144"/>
    </source>
</evidence>
<evidence type="ECO:0000256" key="25">
    <source>
        <dbReference type="SAM" id="SignalP"/>
    </source>
</evidence>
<evidence type="ECO:0000256" key="9">
    <source>
        <dbReference type="ARBA" id="ARBA00023049"/>
    </source>
</evidence>
<feature type="glycosylation site" description="N-linked (GlcNAc...) asparagine" evidence="20">
    <location>
        <position position="1254"/>
    </location>
</feature>
<dbReference type="PANTHER" id="PTHR10514:SF27">
    <property type="entry name" value="ANGIOTENSIN-CONVERTING ENZYME"/>
    <property type="match status" value="1"/>
</dbReference>
<dbReference type="EC" id="3.4.-.-" evidence="24"/>
<name>A0A8W8NA84_MAGGI</name>